<protein>
    <submittedName>
        <fullName evidence="1">Uncharacterized protein</fullName>
    </submittedName>
</protein>
<evidence type="ECO:0000313" key="1">
    <source>
        <dbReference type="EMBL" id="OAX30586.1"/>
    </source>
</evidence>
<accession>A0A1B7MDB3</accession>
<gene>
    <name evidence="1" type="ORF">K503DRAFT_807036</name>
</gene>
<sequence length="106" mass="11706">MSNQQYTRKLPDEFSPSMVKFSSKSPQDRIALISAGINNSITSALDYQNSPFLQDAGITVNPDPISVNGYILRIPSIYYGNAASNKPVFLEMVPGTSSISRYISRR</sequence>
<organism evidence="1 2">
    <name type="scientific">Rhizopogon vinicolor AM-OR11-026</name>
    <dbReference type="NCBI Taxonomy" id="1314800"/>
    <lineage>
        <taxon>Eukaryota</taxon>
        <taxon>Fungi</taxon>
        <taxon>Dikarya</taxon>
        <taxon>Basidiomycota</taxon>
        <taxon>Agaricomycotina</taxon>
        <taxon>Agaricomycetes</taxon>
        <taxon>Agaricomycetidae</taxon>
        <taxon>Boletales</taxon>
        <taxon>Suillineae</taxon>
        <taxon>Rhizopogonaceae</taxon>
        <taxon>Rhizopogon</taxon>
    </lineage>
</organism>
<dbReference type="InParanoid" id="A0A1B7MDB3"/>
<dbReference type="EMBL" id="KV450232">
    <property type="protein sequence ID" value="OAX30586.1"/>
    <property type="molecule type" value="Genomic_DNA"/>
</dbReference>
<evidence type="ECO:0000313" key="2">
    <source>
        <dbReference type="Proteomes" id="UP000092154"/>
    </source>
</evidence>
<proteinExistence type="predicted"/>
<reference evidence="1 2" key="1">
    <citation type="submission" date="2016-06" db="EMBL/GenBank/DDBJ databases">
        <title>Comparative genomics of the ectomycorrhizal sister species Rhizopogon vinicolor and Rhizopogon vesiculosus (Basidiomycota: Boletales) reveals a divergence of the mating type B locus.</title>
        <authorList>
            <consortium name="DOE Joint Genome Institute"/>
            <person name="Mujic A.B."/>
            <person name="Kuo A."/>
            <person name="Tritt A."/>
            <person name="Lipzen A."/>
            <person name="Chen C."/>
            <person name="Johnson J."/>
            <person name="Sharma A."/>
            <person name="Barry K."/>
            <person name="Grigoriev I.V."/>
            <person name="Spatafora J.W."/>
        </authorList>
    </citation>
    <scope>NUCLEOTIDE SEQUENCE [LARGE SCALE GENOMIC DNA]</scope>
    <source>
        <strain evidence="1 2">AM-OR11-026</strain>
    </source>
</reference>
<dbReference type="AlphaFoldDB" id="A0A1B7MDB3"/>
<dbReference type="STRING" id="1314800.A0A1B7MDB3"/>
<keyword evidence="2" id="KW-1185">Reference proteome</keyword>
<dbReference type="OrthoDB" id="2662877at2759"/>
<dbReference type="Proteomes" id="UP000092154">
    <property type="component" value="Unassembled WGS sequence"/>
</dbReference>
<name>A0A1B7MDB3_9AGAM</name>